<keyword evidence="4" id="KW-1185">Reference proteome</keyword>
<feature type="transmembrane region" description="Helical" evidence="1">
    <location>
        <begin position="133"/>
        <end position="152"/>
    </location>
</feature>
<comment type="caution">
    <text evidence="3">The sequence shown here is derived from an EMBL/GenBank/DDBJ whole genome shotgun (WGS) entry which is preliminary data.</text>
</comment>
<feature type="transmembrane region" description="Helical" evidence="1">
    <location>
        <begin position="158"/>
        <end position="175"/>
    </location>
</feature>
<keyword evidence="1" id="KW-0812">Transmembrane</keyword>
<feature type="domain" description="Phosphatidic acid phosphatase type 2/haloperoxidase" evidence="2">
    <location>
        <begin position="59"/>
        <end position="173"/>
    </location>
</feature>
<sequence length="186" mass="21694">MEKLSELDVELLVFLNGLGSESYDSFWRIATNTIYWIPVFLIVFILLLKTSSKKEILLTLSSILLLALSTGLVVFLFKENVMRLRPNNDETVSQMLRLVIRPVSYSFISGHAANSIAVTSFVVMVFREKTKWIYLFWLWPMLFIYSRLYFGVHYPSDIISGVVIGFLLSFAFYRFHNFLGVKFRIY</sequence>
<feature type="transmembrane region" description="Helical" evidence="1">
    <location>
        <begin position="105"/>
        <end position="126"/>
    </location>
</feature>
<dbReference type="RefSeq" id="WP_386407995.1">
    <property type="nucleotide sequence ID" value="NZ_JBHTJH010000010.1"/>
</dbReference>
<evidence type="ECO:0000313" key="4">
    <source>
        <dbReference type="Proteomes" id="UP001596978"/>
    </source>
</evidence>
<feature type="transmembrane region" description="Helical" evidence="1">
    <location>
        <begin position="26"/>
        <end position="48"/>
    </location>
</feature>
<name>A0ABW3CYR7_9FLAO</name>
<proteinExistence type="predicted"/>
<feature type="transmembrane region" description="Helical" evidence="1">
    <location>
        <begin position="55"/>
        <end position="77"/>
    </location>
</feature>
<evidence type="ECO:0000313" key="3">
    <source>
        <dbReference type="EMBL" id="MFD0862660.1"/>
    </source>
</evidence>
<accession>A0ABW3CYR7</accession>
<reference evidence="4" key="1">
    <citation type="journal article" date="2019" name="Int. J. Syst. Evol. Microbiol.">
        <title>The Global Catalogue of Microorganisms (GCM) 10K type strain sequencing project: providing services to taxonomists for standard genome sequencing and annotation.</title>
        <authorList>
            <consortium name="The Broad Institute Genomics Platform"/>
            <consortium name="The Broad Institute Genome Sequencing Center for Infectious Disease"/>
            <person name="Wu L."/>
            <person name="Ma J."/>
        </authorList>
    </citation>
    <scope>NUCLEOTIDE SEQUENCE [LARGE SCALE GENOMIC DNA]</scope>
    <source>
        <strain evidence="4">CCUG 62952</strain>
    </source>
</reference>
<dbReference type="Gene3D" id="1.20.144.10">
    <property type="entry name" value="Phosphatidic acid phosphatase type 2/haloperoxidase"/>
    <property type="match status" value="1"/>
</dbReference>
<dbReference type="InterPro" id="IPR036938">
    <property type="entry name" value="PAP2/HPO_sf"/>
</dbReference>
<keyword evidence="1" id="KW-1133">Transmembrane helix</keyword>
<dbReference type="SMART" id="SM00014">
    <property type="entry name" value="acidPPc"/>
    <property type="match status" value="1"/>
</dbReference>
<dbReference type="Proteomes" id="UP001596978">
    <property type="component" value="Unassembled WGS sequence"/>
</dbReference>
<dbReference type="PANTHER" id="PTHR14969">
    <property type="entry name" value="SPHINGOSINE-1-PHOSPHATE PHOSPHOHYDROLASE"/>
    <property type="match status" value="1"/>
</dbReference>
<protein>
    <submittedName>
        <fullName evidence="3">Phosphatase PAP2 family protein</fullName>
    </submittedName>
</protein>
<dbReference type="InterPro" id="IPR000326">
    <property type="entry name" value="PAP2/HPO"/>
</dbReference>
<dbReference type="Pfam" id="PF01569">
    <property type="entry name" value="PAP2"/>
    <property type="match status" value="1"/>
</dbReference>
<dbReference type="EMBL" id="JBHTJH010000010">
    <property type="protein sequence ID" value="MFD0862660.1"/>
    <property type="molecule type" value="Genomic_DNA"/>
</dbReference>
<organism evidence="3 4">
    <name type="scientific">Sungkyunkwania multivorans</name>
    <dbReference type="NCBI Taxonomy" id="1173618"/>
    <lineage>
        <taxon>Bacteria</taxon>
        <taxon>Pseudomonadati</taxon>
        <taxon>Bacteroidota</taxon>
        <taxon>Flavobacteriia</taxon>
        <taxon>Flavobacteriales</taxon>
        <taxon>Flavobacteriaceae</taxon>
        <taxon>Sungkyunkwania</taxon>
    </lineage>
</organism>
<dbReference type="PANTHER" id="PTHR14969:SF13">
    <property type="entry name" value="AT30094P"/>
    <property type="match status" value="1"/>
</dbReference>
<evidence type="ECO:0000256" key="1">
    <source>
        <dbReference type="SAM" id="Phobius"/>
    </source>
</evidence>
<dbReference type="SUPFAM" id="SSF48317">
    <property type="entry name" value="Acid phosphatase/Vanadium-dependent haloperoxidase"/>
    <property type="match status" value="1"/>
</dbReference>
<keyword evidence="1" id="KW-0472">Membrane</keyword>
<evidence type="ECO:0000259" key="2">
    <source>
        <dbReference type="SMART" id="SM00014"/>
    </source>
</evidence>
<gene>
    <name evidence="3" type="ORF">ACFQ1M_10635</name>
</gene>